<feature type="domain" description="Protein kinase" evidence="9">
    <location>
        <begin position="12"/>
        <end position="281"/>
    </location>
</feature>
<dbReference type="EC" id="2.7.11.1" evidence="1"/>
<evidence type="ECO:0000256" key="6">
    <source>
        <dbReference type="ARBA" id="ARBA00022840"/>
    </source>
</evidence>
<evidence type="ECO:0000259" key="9">
    <source>
        <dbReference type="PROSITE" id="PS50011"/>
    </source>
</evidence>
<protein>
    <recommendedName>
        <fullName evidence="1">non-specific serine/threonine protein kinase</fullName>
        <ecNumber evidence="1">2.7.11.1</ecNumber>
    </recommendedName>
</protein>
<evidence type="ECO:0000256" key="3">
    <source>
        <dbReference type="ARBA" id="ARBA00022679"/>
    </source>
</evidence>
<keyword evidence="2 11" id="KW-0723">Serine/threonine-protein kinase</keyword>
<gene>
    <name evidence="10" type="ORF">Alo02nite_15750</name>
    <name evidence="11" type="ORF">BJ964_000771</name>
</gene>
<evidence type="ECO:0000313" key="11">
    <source>
        <dbReference type="EMBL" id="MBB4746610.1"/>
    </source>
</evidence>
<keyword evidence="13" id="KW-1185">Reference proteome</keyword>
<feature type="compositionally biased region" description="Polar residues" evidence="8">
    <location>
        <begin position="640"/>
        <end position="659"/>
    </location>
</feature>
<dbReference type="Pfam" id="PF00069">
    <property type="entry name" value="Pkinase"/>
    <property type="match status" value="1"/>
</dbReference>
<dbReference type="PROSITE" id="PS00107">
    <property type="entry name" value="PROTEIN_KINASE_ATP"/>
    <property type="match status" value="1"/>
</dbReference>
<proteinExistence type="predicted"/>
<evidence type="ECO:0000313" key="12">
    <source>
        <dbReference type="Proteomes" id="UP000590511"/>
    </source>
</evidence>
<feature type="compositionally biased region" description="Low complexity" evidence="8">
    <location>
        <begin position="319"/>
        <end position="332"/>
    </location>
</feature>
<sequence length="869" mass="90637">MAERQMLVAGRYRLLEPVGAGGMGRVWLARDEMLHREVAVKEIVPPDWMTSAEKERLRARTLREARSAARLNHPHVVRIYDVVHAEGLSWIVMEYVQSRSLQQVLHEEGPYEPAVAARIGLAVLDALAAAHRAGVLHRDVKPHNVLIGTDGRVVLTDFGLATFVDDGSVTAPGLIVGSPQYVSPERARDGASTVESDLWSLGATLYAAVEGRSPYARETAMATLAALATEPPDPPVRAGPLASVLDGLLRYEPATRLTVPEVERRLRMIVFEDPQEKIPFLPGQRDGRRARGTAGPGSPHAAGSPARPHRGTASVAGRSSPAATASPAAAAPETGTRPRSSPDPVRRATGAAPVPPSGGEPSPADARIPPSGLSPNAAASSGPVPGSSAGRGAEDVRDVPSTPVSGTHQDDTPTPAGPNAKPPAMAREPDPSGPPPGWDPPAAAAGRPGTTPHDPEADRDDVSASGMTGTKLELWQPTAPSGAPAAGMRFPEGSPADGQAGRQGTDPLPSGPAKPKTSRLPPTAGTAVVRAASGGTTSRPSNPNPTRPVRVTPARIAVTALVMLALGGSLFAGYVADRDEPRPQVFLPSPSAVTESLVTTTPSPSVPVPPAETPASRTSPASPSSQAAHSSAFQAPQSSRISQAPPSAQASQVSPTEPSGSPAPAKPSTVVPSTAASSPQRRAFVSALCDTSPPTGLPATPRKGATRGVNGWTLPSGWSYFTDGSGFHIAVPDDWTYQRIGTTYCFRNPRNSRVLSLDTGQDPAVDPVQALQAEEGRLAGPGGLPGYTRAGLEAVALLHRAADWEYRYRTRDGAARHTIVRWFVVDGRAFVLGWTTAEKTWTTDLGKLQMVRGTFYAVGATRHPAPSPS</sequence>
<reference evidence="11 12" key="1">
    <citation type="submission" date="2020-08" db="EMBL/GenBank/DDBJ databases">
        <title>Sequencing the genomes of 1000 actinobacteria strains.</title>
        <authorList>
            <person name="Klenk H.-P."/>
        </authorList>
    </citation>
    <scope>NUCLEOTIDE SEQUENCE [LARGE SCALE GENOMIC DNA]</scope>
    <source>
        <strain evidence="11 12">DSM 43150</strain>
    </source>
</reference>
<dbReference type="SUPFAM" id="SSF56112">
    <property type="entry name" value="Protein kinase-like (PK-like)"/>
    <property type="match status" value="1"/>
</dbReference>
<dbReference type="CDD" id="cd14014">
    <property type="entry name" value="STKc_PknB_like"/>
    <property type="match status" value="1"/>
</dbReference>
<feature type="region of interest" description="Disordered" evidence="8">
    <location>
        <begin position="595"/>
        <end position="681"/>
    </location>
</feature>
<dbReference type="Proteomes" id="UP000631312">
    <property type="component" value="Unassembled WGS sequence"/>
</dbReference>
<feature type="compositionally biased region" description="Low complexity" evidence="8">
    <location>
        <begin position="613"/>
        <end position="639"/>
    </location>
</feature>
<evidence type="ECO:0000256" key="4">
    <source>
        <dbReference type="ARBA" id="ARBA00022741"/>
    </source>
</evidence>
<comment type="caution">
    <text evidence="11">The sequence shown here is derived from an EMBL/GenBank/DDBJ whole genome shotgun (WGS) entry which is preliminary data.</text>
</comment>
<dbReference type="PROSITE" id="PS00108">
    <property type="entry name" value="PROTEIN_KINASE_ST"/>
    <property type="match status" value="1"/>
</dbReference>
<dbReference type="Gene3D" id="1.10.510.10">
    <property type="entry name" value="Transferase(Phosphotransferase) domain 1"/>
    <property type="match status" value="1"/>
</dbReference>
<feature type="compositionally biased region" description="Low complexity" evidence="8">
    <location>
        <begin position="440"/>
        <end position="452"/>
    </location>
</feature>
<dbReference type="Proteomes" id="UP000590511">
    <property type="component" value="Unassembled WGS sequence"/>
</dbReference>
<evidence type="ECO:0000256" key="1">
    <source>
        <dbReference type="ARBA" id="ARBA00012513"/>
    </source>
</evidence>
<feature type="region of interest" description="Disordered" evidence="8">
    <location>
        <begin position="278"/>
        <end position="551"/>
    </location>
</feature>
<keyword evidence="4 7" id="KW-0547">Nucleotide-binding</keyword>
<reference evidence="10 13" key="2">
    <citation type="submission" date="2021-01" db="EMBL/GenBank/DDBJ databases">
        <title>Whole genome shotgun sequence of Actinoplanes lobatus NBRC 12513.</title>
        <authorList>
            <person name="Komaki H."/>
            <person name="Tamura T."/>
        </authorList>
    </citation>
    <scope>NUCLEOTIDE SEQUENCE [LARGE SCALE GENOMIC DNA]</scope>
    <source>
        <strain evidence="10 13">NBRC 12513</strain>
    </source>
</reference>
<dbReference type="InterPro" id="IPR017441">
    <property type="entry name" value="Protein_kinase_ATP_BS"/>
</dbReference>
<dbReference type="GO" id="GO:0005524">
    <property type="term" value="F:ATP binding"/>
    <property type="evidence" value="ECO:0007669"/>
    <property type="project" value="UniProtKB-UniRule"/>
</dbReference>
<evidence type="ECO:0000313" key="13">
    <source>
        <dbReference type="Proteomes" id="UP000631312"/>
    </source>
</evidence>
<dbReference type="InterPro" id="IPR008271">
    <property type="entry name" value="Ser/Thr_kinase_AS"/>
</dbReference>
<dbReference type="Gene3D" id="3.30.200.20">
    <property type="entry name" value="Phosphorylase Kinase, domain 1"/>
    <property type="match status" value="1"/>
</dbReference>
<feature type="compositionally biased region" description="Low complexity" evidence="8">
    <location>
        <begin position="374"/>
        <end position="391"/>
    </location>
</feature>
<name>A0A7W7MEB2_9ACTN</name>
<dbReference type="PANTHER" id="PTHR43289:SF6">
    <property type="entry name" value="SERINE_THREONINE-PROTEIN KINASE NEKL-3"/>
    <property type="match status" value="1"/>
</dbReference>
<organism evidence="11 12">
    <name type="scientific">Actinoplanes lobatus</name>
    <dbReference type="NCBI Taxonomy" id="113568"/>
    <lineage>
        <taxon>Bacteria</taxon>
        <taxon>Bacillati</taxon>
        <taxon>Actinomycetota</taxon>
        <taxon>Actinomycetes</taxon>
        <taxon>Micromonosporales</taxon>
        <taxon>Micromonosporaceae</taxon>
        <taxon>Actinoplanes</taxon>
    </lineage>
</organism>
<evidence type="ECO:0000313" key="10">
    <source>
        <dbReference type="EMBL" id="GIE38677.1"/>
    </source>
</evidence>
<dbReference type="AlphaFoldDB" id="A0A7W7MEB2"/>
<dbReference type="PANTHER" id="PTHR43289">
    <property type="entry name" value="MITOGEN-ACTIVATED PROTEIN KINASE KINASE KINASE 20-RELATED"/>
    <property type="match status" value="1"/>
</dbReference>
<dbReference type="GO" id="GO:0004674">
    <property type="term" value="F:protein serine/threonine kinase activity"/>
    <property type="evidence" value="ECO:0007669"/>
    <property type="project" value="UniProtKB-KW"/>
</dbReference>
<dbReference type="EMBL" id="JACHNC010000001">
    <property type="protein sequence ID" value="MBB4746610.1"/>
    <property type="molecule type" value="Genomic_DNA"/>
</dbReference>
<dbReference type="PROSITE" id="PS50011">
    <property type="entry name" value="PROTEIN_KINASE_DOM"/>
    <property type="match status" value="1"/>
</dbReference>
<dbReference type="RefSeq" id="WP_307838013.1">
    <property type="nucleotide sequence ID" value="NZ_BOMP01000026.1"/>
</dbReference>
<dbReference type="InterPro" id="IPR011009">
    <property type="entry name" value="Kinase-like_dom_sf"/>
</dbReference>
<keyword evidence="5 11" id="KW-0418">Kinase</keyword>
<feature type="compositionally biased region" description="Polar residues" evidence="8">
    <location>
        <begin position="670"/>
        <end position="680"/>
    </location>
</feature>
<evidence type="ECO:0000256" key="5">
    <source>
        <dbReference type="ARBA" id="ARBA00022777"/>
    </source>
</evidence>
<keyword evidence="3" id="KW-0808">Transferase</keyword>
<evidence type="ECO:0000256" key="8">
    <source>
        <dbReference type="SAM" id="MobiDB-lite"/>
    </source>
</evidence>
<accession>A0A7W7MEB2</accession>
<evidence type="ECO:0000256" key="7">
    <source>
        <dbReference type="PROSITE-ProRule" id="PRU10141"/>
    </source>
</evidence>
<feature type="binding site" evidence="7">
    <location>
        <position position="41"/>
    </location>
    <ligand>
        <name>ATP</name>
        <dbReference type="ChEBI" id="CHEBI:30616"/>
    </ligand>
</feature>
<keyword evidence="6 7" id="KW-0067">ATP-binding</keyword>
<evidence type="ECO:0000256" key="2">
    <source>
        <dbReference type="ARBA" id="ARBA00022527"/>
    </source>
</evidence>
<feature type="compositionally biased region" description="Basic and acidic residues" evidence="8">
    <location>
        <begin position="453"/>
        <end position="462"/>
    </location>
</feature>
<dbReference type="InterPro" id="IPR000719">
    <property type="entry name" value="Prot_kinase_dom"/>
</dbReference>
<dbReference type="EMBL" id="BOMP01000026">
    <property type="protein sequence ID" value="GIE38677.1"/>
    <property type="molecule type" value="Genomic_DNA"/>
</dbReference>
<dbReference type="SMART" id="SM00220">
    <property type="entry name" value="S_TKc"/>
    <property type="match status" value="1"/>
</dbReference>